<organism evidence="4 5">
    <name type="scientific">Urochloa decumbens</name>
    <dbReference type="NCBI Taxonomy" id="240449"/>
    <lineage>
        <taxon>Eukaryota</taxon>
        <taxon>Viridiplantae</taxon>
        <taxon>Streptophyta</taxon>
        <taxon>Embryophyta</taxon>
        <taxon>Tracheophyta</taxon>
        <taxon>Spermatophyta</taxon>
        <taxon>Magnoliopsida</taxon>
        <taxon>Liliopsida</taxon>
        <taxon>Poales</taxon>
        <taxon>Poaceae</taxon>
        <taxon>PACMAD clade</taxon>
        <taxon>Panicoideae</taxon>
        <taxon>Panicodae</taxon>
        <taxon>Paniceae</taxon>
        <taxon>Melinidinae</taxon>
        <taxon>Urochloa</taxon>
    </lineage>
</organism>
<evidence type="ECO:0000256" key="1">
    <source>
        <dbReference type="ARBA" id="ARBA00004906"/>
    </source>
</evidence>
<reference evidence="4 5" key="2">
    <citation type="submission" date="2024-10" db="EMBL/GenBank/DDBJ databases">
        <authorList>
            <person name="Ryan C."/>
        </authorList>
    </citation>
    <scope>NUCLEOTIDE SEQUENCE [LARGE SCALE GENOMIC DNA]</scope>
</reference>
<comment type="pathway">
    <text evidence="1">Protein modification; protein ubiquitination.</text>
</comment>
<evidence type="ECO:0000313" key="4">
    <source>
        <dbReference type="EMBL" id="CAL5011132.1"/>
    </source>
</evidence>
<proteinExistence type="inferred from homology"/>
<sequence>MGRLLHDDEGADVTFDVKGESFPAHRVILQVRTPRAFHLVMLHYKYHATDDGGKSRILIHDMEPTVFEAVLRFIYTDRLQLRQAMDELSKDGRVEMARGLLAAADRFNMGRFKLLCEQMLSKSLEVENVAATLVLADRYNCSGLKDYFIDFMISSRMDDVARTKGYTVLKDNHPCLLVEALEKAGKLGKV</sequence>
<dbReference type="AlphaFoldDB" id="A0ABC9C4Q6"/>
<name>A0ABC9C4Q6_9POAL</name>
<dbReference type="Proteomes" id="UP001497457">
    <property type="component" value="Chromosome 28b"/>
</dbReference>
<dbReference type="PROSITE" id="PS50097">
    <property type="entry name" value="BTB"/>
    <property type="match status" value="1"/>
</dbReference>
<dbReference type="Gene3D" id="1.25.40.420">
    <property type="match status" value="1"/>
</dbReference>
<dbReference type="EMBL" id="OZ075138">
    <property type="protein sequence ID" value="CAL5011132.1"/>
    <property type="molecule type" value="Genomic_DNA"/>
</dbReference>
<reference evidence="5" key="1">
    <citation type="submission" date="2024-06" db="EMBL/GenBank/DDBJ databases">
        <authorList>
            <person name="Ryan C."/>
        </authorList>
    </citation>
    <scope>NUCLEOTIDE SEQUENCE [LARGE SCALE GENOMIC DNA]</scope>
</reference>
<feature type="domain" description="BTB" evidence="3">
    <location>
        <begin position="11"/>
        <end position="83"/>
    </location>
</feature>
<dbReference type="Pfam" id="PF24570">
    <property type="entry name" value="BACK_BPM_SPOP"/>
    <property type="match status" value="1"/>
</dbReference>
<dbReference type="SUPFAM" id="SSF54695">
    <property type="entry name" value="POZ domain"/>
    <property type="match status" value="1"/>
</dbReference>
<comment type="similarity">
    <text evidence="2">Belongs to the Tdpoz family.</text>
</comment>
<dbReference type="PANTHER" id="PTHR26379:SF474">
    <property type="entry name" value="OS08G0228200 PROTEIN"/>
    <property type="match status" value="1"/>
</dbReference>
<dbReference type="SMART" id="SM00225">
    <property type="entry name" value="BTB"/>
    <property type="match status" value="1"/>
</dbReference>
<accession>A0ABC9C4Q6</accession>
<keyword evidence="5" id="KW-1185">Reference proteome</keyword>
<evidence type="ECO:0000256" key="2">
    <source>
        <dbReference type="ARBA" id="ARBA00010846"/>
    </source>
</evidence>
<evidence type="ECO:0000259" key="3">
    <source>
        <dbReference type="PROSITE" id="PS50097"/>
    </source>
</evidence>
<dbReference type="InterPro" id="IPR000210">
    <property type="entry name" value="BTB/POZ_dom"/>
</dbReference>
<dbReference type="Gene3D" id="3.30.710.10">
    <property type="entry name" value="Potassium Channel Kv1.1, Chain A"/>
    <property type="match status" value="1"/>
</dbReference>
<dbReference type="InterPro" id="IPR045005">
    <property type="entry name" value="BPM1-6"/>
</dbReference>
<gene>
    <name evidence="4" type="ORF">URODEC1_LOCUS70312</name>
</gene>
<dbReference type="Pfam" id="PF00651">
    <property type="entry name" value="BTB"/>
    <property type="match status" value="1"/>
</dbReference>
<dbReference type="PANTHER" id="PTHR26379">
    <property type="entry name" value="BTB/POZ AND MATH DOMAIN-CONTAINING PROTEIN 1"/>
    <property type="match status" value="1"/>
</dbReference>
<dbReference type="InterPro" id="IPR011333">
    <property type="entry name" value="SKP1/BTB/POZ_sf"/>
</dbReference>
<protein>
    <recommendedName>
        <fullName evidence="3">BTB domain-containing protein</fullName>
    </recommendedName>
</protein>
<evidence type="ECO:0000313" key="5">
    <source>
        <dbReference type="Proteomes" id="UP001497457"/>
    </source>
</evidence>
<dbReference type="InterPro" id="IPR056423">
    <property type="entry name" value="BACK_BPM_SPOP"/>
</dbReference>